<dbReference type="Gene3D" id="3.40.50.12780">
    <property type="entry name" value="N-terminal domain of ligase-like"/>
    <property type="match status" value="1"/>
</dbReference>
<keyword evidence="5" id="KW-0547">Nucleotide-binding</keyword>
<dbReference type="GO" id="GO:0001680">
    <property type="term" value="P:tRNA 3'-terminal CCA addition"/>
    <property type="evidence" value="ECO:0007669"/>
    <property type="project" value="UniProtKB-ARBA"/>
</dbReference>
<feature type="region of interest" description="Disordered" evidence="10">
    <location>
        <begin position="579"/>
        <end position="598"/>
    </location>
</feature>
<evidence type="ECO:0000256" key="6">
    <source>
        <dbReference type="ARBA" id="ARBA00022840"/>
    </source>
</evidence>
<dbReference type="SUPFAM" id="SSF56801">
    <property type="entry name" value="Acetyl-CoA synthetase-like"/>
    <property type="match status" value="1"/>
</dbReference>
<sequence length="1002" mass="112194">METGTQRPDAGGESSVDPQTAHNRLHDKLDELEHILGPLGQRFSSAGFELALVGGSVRDALLGRPMPDLDFTTDARPDAILELIADWIEITTYRAEAYEEDSRKPMVAFGTDLDADLVRRDFTIGAMAIRLPSKTFVDPHHGFDDLIAGRIRTPGAAADSFSDDPLRMMRAARFTSQLGLDPVPEVSGLQLETDEHHRHKDVYQHSLTVLRQAVELEGRYAEKQREAGIADDDPQRLRVPDFTVRFAALMHDVGKPATRRFQPGGAVTFYHHDAVGAKLTAKRMKALRFDKDTTKAVGRLVELHLRFYGYGDAGWTDSAVRRYVTDAGRLLSRLHILTRADVTTRNKRKADRLAFAYDDLEERIEALAKQEELDSIRPDLDGKQIMAILDIEPSPLVGKAYKHLLELRMEHGPLGPERAESELRSWWESRAAREEFEWPRLTHFNFALDWFDKIAENNDKPALWIVEQDGSEGKWSFAELSARSNQVANHFRRAGIKRGDHVMVMLNNQVELWETMLAGIKLGAVLMPATTQLGPIDLTDRAERGHAEFVVAGAEDAAKFDDVDVEVVRIVVGGEPTRQQDYSYSDADDESTEFDPQGSSRADDLMLLYFTSGTTSKAKMVAHTHVSYPVGHLSTMYWMGLTPGDVHLNVASPGWAKHAWSNIFTPWIAEACVFLFNYSRFDANALMETMDRVGVTSFCAPPTVWRMLIQADLNHLKNPPTKALGAGEPLNPEIIDRVHSDWGVLIRDGFGQTESTLQIGNSPDQELKYGSMGKALPGFDVVLIDPATWNTKNLLNYPRAGVSGWTRFLPSIRVLVVGGLSLVIALCVAFAVGYAATDIPRAEPRGTGQTSTIYYSDGKTPIGQYKVEDRKSVEIDEISEADAEGRDRRRGHLRIRSAGRDDPTSQVPPTLRTTPRPYEDRFNYVVENMVDEGFLTEEQAAKVEMPEVRKQNKESSLSGQKGYMWDFVRREALRKLDIDEAQLDRGGYNIVTTFDKDRMKAA</sequence>
<feature type="region of interest" description="Disordered" evidence="10">
    <location>
        <begin position="1"/>
        <end position="20"/>
    </location>
</feature>
<feature type="compositionally biased region" description="Polar residues" evidence="10">
    <location>
        <begin position="904"/>
        <end position="913"/>
    </location>
</feature>
<dbReference type="InterPro" id="IPR006675">
    <property type="entry name" value="HDIG_dom"/>
</dbReference>
<accession>A0A9D4PAK6</accession>
<gene>
    <name evidence="13" type="ORF">HPB52_025643</name>
</gene>
<dbReference type="GO" id="GO:0006637">
    <property type="term" value="P:acyl-CoA metabolic process"/>
    <property type="evidence" value="ECO:0007669"/>
    <property type="project" value="TreeGrafter"/>
</dbReference>
<dbReference type="SUPFAM" id="SSF81301">
    <property type="entry name" value="Nucleotidyltransferase"/>
    <property type="match status" value="1"/>
</dbReference>
<evidence type="ECO:0000256" key="3">
    <source>
        <dbReference type="ARBA" id="ARBA00022598"/>
    </source>
</evidence>
<keyword evidence="14" id="KW-1185">Reference proteome</keyword>
<dbReference type="AlphaFoldDB" id="A0A9D4PAK6"/>
<evidence type="ECO:0000256" key="8">
    <source>
        <dbReference type="ARBA" id="ARBA00048477"/>
    </source>
</evidence>
<dbReference type="Pfam" id="PF01743">
    <property type="entry name" value="PolyA_pol"/>
    <property type="match status" value="2"/>
</dbReference>
<evidence type="ECO:0000256" key="11">
    <source>
        <dbReference type="SAM" id="Phobius"/>
    </source>
</evidence>
<evidence type="ECO:0000256" key="10">
    <source>
        <dbReference type="SAM" id="MobiDB-lite"/>
    </source>
</evidence>
<dbReference type="InterPro" id="IPR003607">
    <property type="entry name" value="HD/PDEase_dom"/>
</dbReference>
<dbReference type="NCBIfam" id="TIGR00277">
    <property type="entry name" value="HDIG"/>
    <property type="match status" value="1"/>
</dbReference>
<keyword evidence="9" id="KW-0694">RNA-binding</keyword>
<evidence type="ECO:0000256" key="7">
    <source>
        <dbReference type="ARBA" id="ARBA00039009"/>
    </source>
</evidence>
<dbReference type="SUPFAM" id="SSF56601">
    <property type="entry name" value="beta-lactamase/transpeptidase-like"/>
    <property type="match status" value="1"/>
</dbReference>
<dbReference type="Gene3D" id="1.10.3090.10">
    <property type="entry name" value="cca-adding enzyme, domain 2"/>
    <property type="match status" value="2"/>
</dbReference>
<dbReference type="InterPro" id="IPR020845">
    <property type="entry name" value="AMP-binding_CS"/>
</dbReference>
<dbReference type="Gene3D" id="3.30.460.10">
    <property type="entry name" value="Beta Polymerase, domain 2"/>
    <property type="match status" value="2"/>
</dbReference>
<dbReference type="InterPro" id="IPR042099">
    <property type="entry name" value="ANL_N_sf"/>
</dbReference>
<evidence type="ECO:0000256" key="2">
    <source>
        <dbReference type="ARBA" id="ARBA00007265"/>
    </source>
</evidence>
<reference evidence="13" key="1">
    <citation type="journal article" date="2020" name="Cell">
        <title>Large-Scale Comparative Analyses of Tick Genomes Elucidate Their Genetic Diversity and Vector Capacities.</title>
        <authorList>
            <consortium name="Tick Genome and Microbiome Consortium (TIGMIC)"/>
            <person name="Jia N."/>
            <person name="Wang J."/>
            <person name="Shi W."/>
            <person name="Du L."/>
            <person name="Sun Y."/>
            <person name="Zhan W."/>
            <person name="Jiang J.F."/>
            <person name="Wang Q."/>
            <person name="Zhang B."/>
            <person name="Ji P."/>
            <person name="Bell-Sakyi L."/>
            <person name="Cui X.M."/>
            <person name="Yuan T.T."/>
            <person name="Jiang B.G."/>
            <person name="Yang W.F."/>
            <person name="Lam T.T."/>
            <person name="Chang Q.C."/>
            <person name="Ding S.J."/>
            <person name="Wang X.J."/>
            <person name="Zhu J.G."/>
            <person name="Ruan X.D."/>
            <person name="Zhao L."/>
            <person name="Wei J.T."/>
            <person name="Ye R.Z."/>
            <person name="Que T.C."/>
            <person name="Du C.H."/>
            <person name="Zhou Y.H."/>
            <person name="Cheng J.X."/>
            <person name="Dai P.F."/>
            <person name="Guo W.B."/>
            <person name="Han X.H."/>
            <person name="Huang E.J."/>
            <person name="Li L.F."/>
            <person name="Wei W."/>
            <person name="Gao Y.C."/>
            <person name="Liu J.Z."/>
            <person name="Shao H.Z."/>
            <person name="Wang X."/>
            <person name="Wang C.C."/>
            <person name="Yang T.C."/>
            <person name="Huo Q.B."/>
            <person name="Li W."/>
            <person name="Chen H.Y."/>
            <person name="Chen S.E."/>
            <person name="Zhou L.G."/>
            <person name="Ni X.B."/>
            <person name="Tian J.H."/>
            <person name="Sheng Y."/>
            <person name="Liu T."/>
            <person name="Pan Y.S."/>
            <person name="Xia L.Y."/>
            <person name="Li J."/>
            <person name="Zhao F."/>
            <person name="Cao W.C."/>
        </authorList>
    </citation>
    <scope>NUCLEOTIDE SEQUENCE</scope>
    <source>
        <strain evidence="13">Rsan-2018</strain>
    </source>
</reference>
<comment type="similarity">
    <text evidence="1">Belongs to the ATP-dependent AMP-binding enzyme family.</text>
</comment>
<evidence type="ECO:0000259" key="12">
    <source>
        <dbReference type="SMART" id="SM00471"/>
    </source>
</evidence>
<keyword evidence="6" id="KW-0067">ATP-binding</keyword>
<evidence type="ECO:0000256" key="9">
    <source>
        <dbReference type="RuleBase" id="RU003953"/>
    </source>
</evidence>
<dbReference type="Pfam" id="PF00501">
    <property type="entry name" value="AMP-binding"/>
    <property type="match status" value="1"/>
</dbReference>
<dbReference type="GO" id="GO:0004321">
    <property type="term" value="F:fatty-acyl-CoA synthase activity"/>
    <property type="evidence" value="ECO:0007669"/>
    <property type="project" value="TreeGrafter"/>
</dbReference>
<dbReference type="PANTHER" id="PTHR43605:SF10">
    <property type="entry name" value="ACYL-COA SYNTHETASE MEDIUM CHAIN FAMILY MEMBER 3"/>
    <property type="match status" value="1"/>
</dbReference>
<feature type="region of interest" description="Disordered" evidence="10">
    <location>
        <begin position="878"/>
        <end position="916"/>
    </location>
</feature>
<feature type="domain" description="HD/PDEase" evidence="12">
    <location>
        <begin position="198"/>
        <end position="355"/>
    </location>
</feature>
<reference evidence="13" key="2">
    <citation type="submission" date="2021-09" db="EMBL/GenBank/DDBJ databases">
        <authorList>
            <person name="Jia N."/>
            <person name="Wang J."/>
            <person name="Shi W."/>
            <person name="Du L."/>
            <person name="Sun Y."/>
            <person name="Zhan W."/>
            <person name="Jiang J."/>
            <person name="Wang Q."/>
            <person name="Zhang B."/>
            <person name="Ji P."/>
            <person name="Sakyi L.B."/>
            <person name="Cui X."/>
            <person name="Yuan T."/>
            <person name="Jiang B."/>
            <person name="Yang W."/>
            <person name="Lam T.T.-Y."/>
            <person name="Chang Q."/>
            <person name="Ding S."/>
            <person name="Wang X."/>
            <person name="Zhu J."/>
            <person name="Ruan X."/>
            <person name="Zhao L."/>
            <person name="Wei J."/>
            <person name="Que T."/>
            <person name="Du C."/>
            <person name="Cheng J."/>
            <person name="Dai P."/>
            <person name="Han X."/>
            <person name="Huang E."/>
            <person name="Gao Y."/>
            <person name="Liu J."/>
            <person name="Shao H."/>
            <person name="Ye R."/>
            <person name="Li L."/>
            <person name="Wei W."/>
            <person name="Wang X."/>
            <person name="Wang C."/>
            <person name="Huo Q."/>
            <person name="Li W."/>
            <person name="Guo W."/>
            <person name="Chen H."/>
            <person name="Chen S."/>
            <person name="Zhou L."/>
            <person name="Zhou L."/>
            <person name="Ni X."/>
            <person name="Tian J."/>
            <person name="Zhou Y."/>
            <person name="Sheng Y."/>
            <person name="Liu T."/>
            <person name="Pan Y."/>
            <person name="Xia L."/>
            <person name="Li J."/>
            <person name="Zhao F."/>
            <person name="Cao W."/>
        </authorList>
    </citation>
    <scope>NUCLEOTIDE SEQUENCE</scope>
    <source>
        <strain evidence="13">Rsan-2018</strain>
        <tissue evidence="13">Larvae</tissue>
    </source>
</reference>
<dbReference type="Pfam" id="PF01966">
    <property type="entry name" value="HD"/>
    <property type="match status" value="1"/>
</dbReference>
<dbReference type="PANTHER" id="PTHR43605">
    <property type="entry name" value="ACYL-COENZYME A SYNTHETASE"/>
    <property type="match status" value="1"/>
</dbReference>
<dbReference type="SUPFAM" id="SSF81891">
    <property type="entry name" value="Poly A polymerase C-terminal region-like"/>
    <property type="match status" value="1"/>
</dbReference>
<dbReference type="InterPro" id="IPR043519">
    <property type="entry name" value="NT_sf"/>
</dbReference>
<feature type="compositionally biased region" description="Basic residues" evidence="10">
    <location>
        <begin position="888"/>
        <end position="897"/>
    </location>
</feature>
<evidence type="ECO:0000256" key="1">
    <source>
        <dbReference type="ARBA" id="ARBA00006432"/>
    </source>
</evidence>
<comment type="caution">
    <text evidence="13">The sequence shown here is derived from an EMBL/GenBank/DDBJ whole genome shotgun (WGS) entry which is preliminary data.</text>
</comment>
<comment type="catalytic activity">
    <reaction evidence="8">
        <text>a medium-chain fatty acid + ATP + CoA = a medium-chain fatty acyl-CoA + AMP + diphosphate</text>
        <dbReference type="Rhea" id="RHEA:48340"/>
        <dbReference type="ChEBI" id="CHEBI:30616"/>
        <dbReference type="ChEBI" id="CHEBI:33019"/>
        <dbReference type="ChEBI" id="CHEBI:57287"/>
        <dbReference type="ChEBI" id="CHEBI:59558"/>
        <dbReference type="ChEBI" id="CHEBI:90546"/>
        <dbReference type="ChEBI" id="CHEBI:456215"/>
        <dbReference type="EC" id="6.2.1.2"/>
    </reaction>
    <physiologicalReaction direction="left-to-right" evidence="8">
        <dbReference type="Rhea" id="RHEA:48341"/>
    </physiologicalReaction>
</comment>
<dbReference type="CDD" id="cd00077">
    <property type="entry name" value="HDc"/>
    <property type="match status" value="1"/>
</dbReference>
<dbReference type="InterPro" id="IPR002646">
    <property type="entry name" value="PolA_pol_head_dom"/>
</dbReference>
<protein>
    <recommendedName>
        <fullName evidence="7">medium-chain acyl-CoA ligase</fullName>
        <ecNumber evidence="7">6.2.1.2</ecNumber>
    </recommendedName>
</protein>
<dbReference type="InterPro" id="IPR006674">
    <property type="entry name" value="HD_domain"/>
</dbReference>
<dbReference type="Proteomes" id="UP000821837">
    <property type="component" value="Unassembled WGS sequence"/>
</dbReference>
<keyword evidence="11" id="KW-0472">Membrane</keyword>
<evidence type="ECO:0000256" key="5">
    <source>
        <dbReference type="ARBA" id="ARBA00022741"/>
    </source>
</evidence>
<keyword evidence="3" id="KW-0436">Ligase</keyword>
<dbReference type="PROSITE" id="PS00455">
    <property type="entry name" value="AMP_BINDING"/>
    <property type="match status" value="1"/>
</dbReference>
<evidence type="ECO:0000313" key="14">
    <source>
        <dbReference type="Proteomes" id="UP000821837"/>
    </source>
</evidence>
<keyword evidence="11" id="KW-1133">Transmembrane helix</keyword>
<dbReference type="GO" id="GO:0016779">
    <property type="term" value="F:nucleotidyltransferase activity"/>
    <property type="evidence" value="ECO:0007669"/>
    <property type="project" value="InterPro"/>
</dbReference>
<evidence type="ECO:0000256" key="4">
    <source>
        <dbReference type="ARBA" id="ARBA00022679"/>
    </source>
</evidence>
<dbReference type="CDD" id="cd05398">
    <property type="entry name" value="NT_ClassII-CCAase"/>
    <property type="match status" value="1"/>
</dbReference>
<dbReference type="InterPro" id="IPR051087">
    <property type="entry name" value="Mitochondrial_ACSM"/>
</dbReference>
<dbReference type="GO" id="GO:0031956">
    <property type="term" value="F:medium-chain fatty acid-CoA ligase activity"/>
    <property type="evidence" value="ECO:0007669"/>
    <property type="project" value="UniProtKB-EC"/>
</dbReference>
<keyword evidence="4 9" id="KW-0808">Transferase</keyword>
<dbReference type="SMART" id="SM00471">
    <property type="entry name" value="HDc"/>
    <property type="match status" value="1"/>
</dbReference>
<dbReference type="GO" id="GO:0005524">
    <property type="term" value="F:ATP binding"/>
    <property type="evidence" value="ECO:0007669"/>
    <property type="project" value="UniProtKB-KW"/>
</dbReference>
<name>A0A9D4PAK6_RHISA</name>
<feature type="transmembrane region" description="Helical" evidence="11">
    <location>
        <begin position="814"/>
        <end position="836"/>
    </location>
</feature>
<dbReference type="GO" id="GO:0006633">
    <property type="term" value="P:fatty acid biosynthetic process"/>
    <property type="evidence" value="ECO:0007669"/>
    <property type="project" value="TreeGrafter"/>
</dbReference>
<comment type="similarity">
    <text evidence="2 9">Belongs to the tRNA nucleotidyltransferase/poly(A) polymerase family.</text>
</comment>
<dbReference type="GO" id="GO:0003723">
    <property type="term" value="F:RNA binding"/>
    <property type="evidence" value="ECO:0007669"/>
    <property type="project" value="UniProtKB-KW"/>
</dbReference>
<dbReference type="EC" id="6.2.1.2" evidence="7"/>
<dbReference type="VEuPathDB" id="VectorBase:RSAN_047218"/>
<dbReference type="InterPro" id="IPR000873">
    <property type="entry name" value="AMP-dep_synth/lig_dom"/>
</dbReference>
<dbReference type="InterPro" id="IPR012338">
    <property type="entry name" value="Beta-lactam/transpept-like"/>
</dbReference>
<organism evidence="13 14">
    <name type="scientific">Rhipicephalus sanguineus</name>
    <name type="common">Brown dog tick</name>
    <name type="synonym">Ixodes sanguineus</name>
    <dbReference type="NCBI Taxonomy" id="34632"/>
    <lineage>
        <taxon>Eukaryota</taxon>
        <taxon>Metazoa</taxon>
        <taxon>Ecdysozoa</taxon>
        <taxon>Arthropoda</taxon>
        <taxon>Chelicerata</taxon>
        <taxon>Arachnida</taxon>
        <taxon>Acari</taxon>
        <taxon>Parasitiformes</taxon>
        <taxon>Ixodida</taxon>
        <taxon>Ixodoidea</taxon>
        <taxon>Ixodidae</taxon>
        <taxon>Rhipicephalinae</taxon>
        <taxon>Rhipicephalus</taxon>
        <taxon>Rhipicephalus</taxon>
    </lineage>
</organism>
<dbReference type="EMBL" id="JABSTV010002282">
    <property type="protein sequence ID" value="KAH7931478.1"/>
    <property type="molecule type" value="Genomic_DNA"/>
</dbReference>
<evidence type="ECO:0000313" key="13">
    <source>
        <dbReference type="EMBL" id="KAH7931478.1"/>
    </source>
</evidence>
<keyword evidence="11" id="KW-0812">Transmembrane</keyword>
<proteinExistence type="inferred from homology"/>